<protein>
    <recommendedName>
        <fullName evidence="4">DUF2752 domain-containing protein</fullName>
    </recommendedName>
</protein>
<dbReference type="RefSeq" id="WP_179531363.1">
    <property type="nucleotide sequence ID" value="NZ_BAAAPP010000010.1"/>
</dbReference>
<feature type="transmembrane region" description="Helical" evidence="1">
    <location>
        <begin position="110"/>
        <end position="132"/>
    </location>
</feature>
<feature type="transmembrane region" description="Helical" evidence="1">
    <location>
        <begin position="78"/>
        <end position="98"/>
    </location>
</feature>
<keyword evidence="1" id="KW-0812">Transmembrane</keyword>
<dbReference type="Proteomes" id="UP000537326">
    <property type="component" value="Unassembled WGS sequence"/>
</dbReference>
<keyword evidence="3" id="KW-1185">Reference proteome</keyword>
<sequence length="143" mass="14979">MSALLAPAPAPSRWDRVRAPLLTIGGLGIATLALHLRDPHVDGSWGLCPSAAMGFWCPGCGGLRAVNDLTHGEVVSAASSNLLVVVLMPFAVLALAVWASDRWRGRSRRLPRRVVVVGGYALLAAAGVFGLLRNTPAAPWLAP</sequence>
<dbReference type="Pfam" id="PF10825">
    <property type="entry name" value="DUF2752"/>
    <property type="match status" value="1"/>
</dbReference>
<dbReference type="EMBL" id="JACBZI010000001">
    <property type="protein sequence ID" value="NYI10546.1"/>
    <property type="molecule type" value="Genomic_DNA"/>
</dbReference>
<evidence type="ECO:0008006" key="4">
    <source>
        <dbReference type="Google" id="ProtNLM"/>
    </source>
</evidence>
<proteinExistence type="predicted"/>
<name>A0A7Y9YE57_9ACTN</name>
<evidence type="ECO:0000313" key="3">
    <source>
        <dbReference type="Proteomes" id="UP000537326"/>
    </source>
</evidence>
<reference evidence="2 3" key="1">
    <citation type="submission" date="2020-07" db="EMBL/GenBank/DDBJ databases">
        <title>Sequencing the genomes of 1000 actinobacteria strains.</title>
        <authorList>
            <person name="Klenk H.-P."/>
        </authorList>
    </citation>
    <scope>NUCLEOTIDE SEQUENCE [LARGE SCALE GENOMIC DNA]</scope>
    <source>
        <strain evidence="2 3">DSM 18248</strain>
    </source>
</reference>
<keyword evidence="1" id="KW-0472">Membrane</keyword>
<organism evidence="2 3">
    <name type="scientific">Nocardioides marinus</name>
    <dbReference type="NCBI Taxonomy" id="374514"/>
    <lineage>
        <taxon>Bacteria</taxon>
        <taxon>Bacillati</taxon>
        <taxon>Actinomycetota</taxon>
        <taxon>Actinomycetes</taxon>
        <taxon>Propionibacteriales</taxon>
        <taxon>Nocardioidaceae</taxon>
        <taxon>Nocardioides</taxon>
    </lineage>
</organism>
<evidence type="ECO:0000313" key="2">
    <source>
        <dbReference type="EMBL" id="NYI10546.1"/>
    </source>
</evidence>
<comment type="caution">
    <text evidence="2">The sequence shown here is derived from an EMBL/GenBank/DDBJ whole genome shotgun (WGS) entry which is preliminary data.</text>
</comment>
<dbReference type="InterPro" id="IPR021215">
    <property type="entry name" value="DUF2752"/>
</dbReference>
<evidence type="ECO:0000256" key="1">
    <source>
        <dbReference type="SAM" id="Phobius"/>
    </source>
</evidence>
<keyword evidence="1" id="KW-1133">Transmembrane helix</keyword>
<dbReference type="AlphaFoldDB" id="A0A7Y9YE57"/>
<gene>
    <name evidence="2" type="ORF">BKA05_002061</name>
</gene>
<accession>A0A7Y9YE57</accession>